<gene>
    <name evidence="2" type="primary">40</name>
    <name evidence="2" type="ORF">B22_40</name>
</gene>
<dbReference type="RefSeq" id="YP_009596843.1">
    <property type="nucleotide sequence ID" value="NC_041891.1"/>
</dbReference>
<dbReference type="Proteomes" id="UP000221125">
    <property type="component" value="Segment"/>
</dbReference>
<dbReference type="GeneID" id="40072443"/>
<feature type="compositionally biased region" description="Low complexity" evidence="1">
    <location>
        <begin position="1"/>
        <end position="16"/>
    </location>
</feature>
<proteinExistence type="predicted"/>
<reference evidence="2 3" key="1">
    <citation type="submission" date="2016-07" db="EMBL/GenBank/DDBJ databases">
        <authorList>
            <person name="Modlin R.L."/>
            <person name="Cheng L.S."/>
            <person name="Marinelli L.J."/>
            <person name="Grosset N."/>
            <person name="Gautier M."/>
            <person name="Fitz-Gibbon S."/>
            <person name="Pellegrini M."/>
            <person name="Bowman C.A."/>
            <person name="Russell D.A."/>
            <person name="Jacobs-Sera D."/>
            <person name="Hatfull G.F."/>
        </authorList>
    </citation>
    <scope>NUCLEOTIDE SEQUENCE [LARGE SCALE GENOMIC DNA]</scope>
</reference>
<sequence>MTETTPSTDIETTAPTPSGSIAAVGSETAGLTLQQKLDYASALADSELLPAAYKGKPANVLVAMEYGGELGIGTLVAVNQITVINGGVSMEAKLMMTLARRAGHIVRLSGDDKQATCIIIRADDPGHESVVTWDEAKAKTAGLWGKGHWQKNPGLMLKYRAASENIRLTCPEVLAGIVYTPEELDERTERAGRSTMRVHQVVAEPEKTAAYFMKALHLNGGQFKEFAQRVLGHPLKSWESLAKADKQRVLGALASWENSGADPTTGEVLDAEPVEGGAA</sequence>
<accession>A0A1D8ETL0</accession>
<evidence type="ECO:0000256" key="1">
    <source>
        <dbReference type="SAM" id="MobiDB-lite"/>
    </source>
</evidence>
<keyword evidence="3" id="KW-1185">Reference proteome</keyword>
<feature type="region of interest" description="Disordered" evidence="1">
    <location>
        <begin position="257"/>
        <end position="279"/>
    </location>
</feature>
<feature type="region of interest" description="Disordered" evidence="1">
    <location>
        <begin position="1"/>
        <end position="21"/>
    </location>
</feature>
<evidence type="ECO:0000313" key="2">
    <source>
        <dbReference type="EMBL" id="AOT24391.1"/>
    </source>
</evidence>
<protein>
    <submittedName>
        <fullName evidence="2">RecT-like ssDNA binding protein</fullName>
    </submittedName>
</protein>
<dbReference type="EMBL" id="KX620750">
    <property type="protein sequence ID" value="AOT24391.1"/>
    <property type="molecule type" value="Genomic_DNA"/>
</dbReference>
<organism evidence="2 3">
    <name type="scientific">Propionibacterium phage B22</name>
    <dbReference type="NCBI Taxonomy" id="1897532"/>
    <lineage>
        <taxon>Viruses</taxon>
        <taxon>Duplodnaviria</taxon>
        <taxon>Heunggongvirae</taxon>
        <taxon>Uroviricota</taxon>
        <taxon>Caudoviricetes</taxon>
        <taxon>Doucettevirus</taxon>
        <taxon>Doucettevirus B22</taxon>
    </lineage>
</organism>
<dbReference type="OrthoDB" id="6346at10239"/>
<name>A0A1D8ETL0_9CAUD</name>
<dbReference type="KEGG" id="vg:40072443"/>
<evidence type="ECO:0000313" key="3">
    <source>
        <dbReference type="Proteomes" id="UP000221125"/>
    </source>
</evidence>